<proteinExistence type="predicted"/>
<reference evidence="2 3" key="1">
    <citation type="submission" date="2017-08" db="EMBL/GenBank/DDBJ databases">
        <title>Virgibacillus indicus sp. nov. and Virgibacillus profoundi sp. nov, two moderately halophilic bacteria isolated from marine sediment by using the Microfluidic Streak Plate.</title>
        <authorList>
            <person name="Xu B."/>
            <person name="Hu B."/>
            <person name="Wang J."/>
            <person name="Zhu Y."/>
            <person name="Huang L."/>
            <person name="Du W."/>
            <person name="Huang Y."/>
        </authorList>
    </citation>
    <scope>NUCLEOTIDE SEQUENCE [LARGE SCALE GENOMIC DNA]</scope>
    <source>
        <strain evidence="2 3">IO3-P2-C2</strain>
    </source>
</reference>
<dbReference type="RefSeq" id="WP_094885228.1">
    <property type="nucleotide sequence ID" value="NZ_NPMS01000003.1"/>
</dbReference>
<feature type="transmembrane region" description="Helical" evidence="1">
    <location>
        <begin position="225"/>
        <end position="245"/>
    </location>
</feature>
<dbReference type="Gene3D" id="1.10.1900.10">
    <property type="entry name" value="c-terminal domain of poly(a) binding protein"/>
    <property type="match status" value="1"/>
</dbReference>
<evidence type="ECO:0000313" key="3">
    <source>
        <dbReference type="Proteomes" id="UP000216498"/>
    </source>
</evidence>
<dbReference type="Proteomes" id="UP000216498">
    <property type="component" value="Unassembled WGS sequence"/>
</dbReference>
<evidence type="ECO:0000313" key="2">
    <source>
        <dbReference type="EMBL" id="OZU88868.1"/>
    </source>
</evidence>
<dbReference type="OrthoDB" id="1750748at2"/>
<evidence type="ECO:0000256" key="1">
    <source>
        <dbReference type="SAM" id="Phobius"/>
    </source>
</evidence>
<dbReference type="Pfam" id="PF06570">
    <property type="entry name" value="DUF1129"/>
    <property type="match status" value="1"/>
</dbReference>
<name>A0A265NA17_9BACI</name>
<feature type="transmembrane region" description="Helical" evidence="1">
    <location>
        <begin position="74"/>
        <end position="92"/>
    </location>
</feature>
<organism evidence="2 3">
    <name type="scientific">Virgibacillus indicus</name>
    <dbReference type="NCBI Taxonomy" id="2024554"/>
    <lineage>
        <taxon>Bacteria</taxon>
        <taxon>Bacillati</taxon>
        <taxon>Bacillota</taxon>
        <taxon>Bacilli</taxon>
        <taxon>Bacillales</taxon>
        <taxon>Bacillaceae</taxon>
        <taxon>Virgibacillus</taxon>
    </lineage>
</organism>
<comment type="caution">
    <text evidence="2">The sequence shown here is derived from an EMBL/GenBank/DDBJ whole genome shotgun (WGS) entry which is preliminary data.</text>
</comment>
<keyword evidence="1" id="KW-0812">Transmembrane</keyword>
<dbReference type="InterPro" id="IPR036259">
    <property type="entry name" value="MFS_trans_sf"/>
</dbReference>
<keyword evidence="1" id="KW-0472">Membrane</keyword>
<protein>
    <recommendedName>
        <fullName evidence="4">NADH dehydrogenase</fullName>
    </recommendedName>
</protein>
<dbReference type="PANTHER" id="PTHR41307:SF1">
    <property type="entry name" value="MEMBRANE PROTEIN"/>
    <property type="match status" value="1"/>
</dbReference>
<gene>
    <name evidence="2" type="ORF">CIL03_07550</name>
</gene>
<accession>A0A265NA17</accession>
<dbReference type="PANTHER" id="PTHR41307">
    <property type="entry name" value="MEMBRANE PROTEIN-RELATED"/>
    <property type="match status" value="1"/>
</dbReference>
<sequence length="252" mass="29091">MLSNKSEEFIIELRMYLISKGKNDDEIKEVTQELEDHLQQAEAEGKSVKHITGESPRDYMKSIGKEMGFDFRQIATLAPMTALLIIAYFSFAPAIEGTFSISKMGLVISISMFVISFFVFGFLLVNVLPKLFHSKWFYGVIAIAYTLLTVLFVFIFLWEHKSNSEPFFTATPLQNNLILIGCIIFFIIFAIYSKSWITILIPFFLSWGPIAKRFIPDNLNKDPELIWITLFVLAAITIGFLYFMFRKRRIQN</sequence>
<keyword evidence="1" id="KW-1133">Transmembrane helix</keyword>
<dbReference type="SUPFAM" id="SSF158560">
    <property type="entry name" value="BH3980-like"/>
    <property type="match status" value="1"/>
</dbReference>
<feature type="transmembrane region" description="Helical" evidence="1">
    <location>
        <begin position="104"/>
        <end position="124"/>
    </location>
</feature>
<dbReference type="SUPFAM" id="SSF103473">
    <property type="entry name" value="MFS general substrate transporter"/>
    <property type="match status" value="1"/>
</dbReference>
<dbReference type="AlphaFoldDB" id="A0A265NA17"/>
<keyword evidence="3" id="KW-1185">Reference proteome</keyword>
<evidence type="ECO:0008006" key="4">
    <source>
        <dbReference type="Google" id="ProtNLM"/>
    </source>
</evidence>
<feature type="transmembrane region" description="Helical" evidence="1">
    <location>
        <begin position="136"/>
        <end position="157"/>
    </location>
</feature>
<dbReference type="EMBL" id="NPMS01000003">
    <property type="protein sequence ID" value="OZU88868.1"/>
    <property type="molecule type" value="Genomic_DNA"/>
</dbReference>
<dbReference type="InterPro" id="IPR009214">
    <property type="entry name" value="DUF1129"/>
</dbReference>
<feature type="transmembrane region" description="Helical" evidence="1">
    <location>
        <begin position="177"/>
        <end position="205"/>
    </location>
</feature>